<gene>
    <name evidence="1" type="ORF">PQG83_02580</name>
</gene>
<evidence type="ECO:0000313" key="2">
    <source>
        <dbReference type="Proteomes" id="UP001302494"/>
    </source>
</evidence>
<reference evidence="1 2" key="1">
    <citation type="submission" date="2023-01" db="EMBL/GenBank/DDBJ databases">
        <title>Cultivation and genomic characterization of new, ubiquitous marine nitrite-oxidizing bacteria from the Nitrospirales.</title>
        <authorList>
            <person name="Mueller A.J."/>
            <person name="Daebeler A."/>
            <person name="Herbold C.W."/>
            <person name="Kirkegaard R.H."/>
            <person name="Daims H."/>
        </authorList>
    </citation>
    <scope>NUCLEOTIDE SEQUENCE [LARGE SCALE GENOMIC DNA]</scope>
    <source>
        <strain evidence="1 2">DK</strain>
    </source>
</reference>
<name>A0AA96GSB9_9BACT</name>
<dbReference type="InterPro" id="IPR011033">
    <property type="entry name" value="PRC_barrel-like_sf"/>
</dbReference>
<dbReference type="RefSeq" id="WP_312746453.1">
    <property type="nucleotide sequence ID" value="NZ_CP116968.1"/>
</dbReference>
<accession>A0AA96GSB9</accession>
<dbReference type="AlphaFoldDB" id="A0AA96GSB9"/>
<dbReference type="GO" id="GO:0030077">
    <property type="term" value="C:plasma membrane light-harvesting complex"/>
    <property type="evidence" value="ECO:0007669"/>
    <property type="project" value="InterPro"/>
</dbReference>
<dbReference type="KEGG" id="nneo:PQG83_02580"/>
<dbReference type="Gene3D" id="3.90.50.10">
    <property type="entry name" value="Photosynthetic Reaction Center, subunit H, domain 2"/>
    <property type="match status" value="2"/>
</dbReference>
<organism evidence="1 2">
    <name type="scientific">Candidatus Nitrospira neomarina</name>
    <dbReference type="NCBI Taxonomy" id="3020899"/>
    <lineage>
        <taxon>Bacteria</taxon>
        <taxon>Pseudomonadati</taxon>
        <taxon>Nitrospirota</taxon>
        <taxon>Nitrospiria</taxon>
        <taxon>Nitrospirales</taxon>
        <taxon>Nitrospiraceae</taxon>
        <taxon>Nitrospira</taxon>
    </lineage>
</organism>
<evidence type="ECO:0000313" key="1">
    <source>
        <dbReference type="EMBL" id="WNM62651.1"/>
    </source>
</evidence>
<protein>
    <submittedName>
        <fullName evidence="1">PRC-barrel domain-containing protein</fullName>
    </submittedName>
</protein>
<dbReference type="EMBL" id="CP116968">
    <property type="protein sequence ID" value="WNM62651.1"/>
    <property type="molecule type" value="Genomic_DNA"/>
</dbReference>
<keyword evidence="2" id="KW-1185">Reference proteome</keyword>
<sequence length="226" mass="26173">MLRDLNKIKNCVLQGTDGIIGTVADFYANDQTWKIHYLAADTGNWLQGRHVLISTQSFMHPHEDVGSFRALVSKAQVEGAPEFEIEKPFSREKEREICNYYQWNTYFPIDERELAVFPGTLTSANGLKDFSLQATDGEIGKIINFLIDDANWTVRYLVVDTSKWLAGRKVLISPMWNKSINWAERMMVVDLNQDQIEKSPEYDPAAPIERVYEINLYKHYGKPQYW</sequence>
<dbReference type="GO" id="GO:0019684">
    <property type="term" value="P:photosynthesis, light reaction"/>
    <property type="evidence" value="ECO:0007669"/>
    <property type="project" value="InterPro"/>
</dbReference>
<dbReference type="SUPFAM" id="SSF50346">
    <property type="entry name" value="PRC-barrel domain"/>
    <property type="match status" value="2"/>
</dbReference>
<dbReference type="InterPro" id="IPR014747">
    <property type="entry name" value="Bac_photo_RC_H_C"/>
</dbReference>
<dbReference type="Proteomes" id="UP001302494">
    <property type="component" value="Chromosome"/>
</dbReference>
<proteinExistence type="predicted"/>